<dbReference type="Gene3D" id="1.25.40.20">
    <property type="entry name" value="Ankyrin repeat-containing domain"/>
    <property type="match status" value="3"/>
</dbReference>
<gene>
    <name evidence="2" type="ORF">GLP15_494</name>
</gene>
<organism evidence="2 3">
    <name type="scientific">Giardia intestinalis (strain P15)</name>
    <name type="common">Giardia lamblia</name>
    <dbReference type="NCBI Taxonomy" id="658858"/>
    <lineage>
        <taxon>Eukaryota</taxon>
        <taxon>Metamonada</taxon>
        <taxon>Diplomonadida</taxon>
        <taxon>Hexamitidae</taxon>
        <taxon>Giardiinae</taxon>
        <taxon>Giardia</taxon>
    </lineage>
</organism>
<sequence length="627" mass="66662">MVVSTQSDWFRAIAQKNYGEIAAASAAFSKSVDQEGNTGLMIAASNNDAEMCRMLGPLEKGMFNRHGENAITIAIKKRALDAVPVLAQFEAFYRLRDDSTPLHYAVRNLFPESIPFLIHYLKDKPDGRGMTALDLAADQGNAVACETILKYGVGWTPLQLERAAEHANLHNYHTIANLIRDYKMDSTLATKLAVDAAVIRNSIVGSTLNPLAAVDPVTASIENAVLSSRITDEIARTGHSSTLDAMTASKLIPPSLATASAITASQLATRAALATTPYYNPVAAQAAATQAALTASQLYNPLVPGSATVATAAANAAANAAATAAVQDTLVRSAVASNVLAAQRIYDPLWFQPSLAATASFVAANRINQALTESARIRANAALHAANAAAATANDKSAAVASLKATLDELAESTPEAAAINSITASMRAENYVLDSATGRYPNGDTELINAAKNGNLNSVRILLNTQAGLINNRGKTALICAAERNHIACVCELSPKESGMSDYEGMTALMYGASYGLREVVTALLHPEKRLSRPRDGGTAMMAAAANGHFDCVKVLLDHEHGMQSLDGTTALILAVKFNRRHVAQLLYSTEYDIKDSMGKSARDWATELNRNAILEDMREYERARS</sequence>
<dbReference type="OMA" id="ERNHIAC"/>
<keyword evidence="1" id="KW-0040">ANK repeat</keyword>
<feature type="repeat" description="ANK" evidence="1">
    <location>
        <begin position="537"/>
        <end position="569"/>
    </location>
</feature>
<evidence type="ECO:0000313" key="3">
    <source>
        <dbReference type="Proteomes" id="UP000008974"/>
    </source>
</evidence>
<dbReference type="InterPro" id="IPR036770">
    <property type="entry name" value="Ankyrin_rpt-contain_sf"/>
</dbReference>
<dbReference type="SMART" id="SM00248">
    <property type="entry name" value="ANK"/>
    <property type="match status" value="8"/>
</dbReference>
<dbReference type="PANTHER" id="PTHR24120:SF4">
    <property type="entry name" value="GH07239P"/>
    <property type="match status" value="1"/>
</dbReference>
<dbReference type="OrthoDB" id="194358at2759"/>
<proteinExistence type="predicted"/>
<dbReference type="InterPro" id="IPR002110">
    <property type="entry name" value="Ankyrin_rpt"/>
</dbReference>
<reference evidence="2 3" key="1">
    <citation type="journal article" date="2010" name="BMC Genomics">
        <title>Genome analysis and comparative genomics of a Giardia intestinalis assemblage E isolate.</title>
        <authorList>
            <person name="Jerlstrom-Hultqvist J."/>
            <person name="Franzen O."/>
            <person name="Ankarklev J."/>
            <person name="Xu F."/>
            <person name="Nohynkova E."/>
            <person name="Andersson J.O."/>
            <person name="Svard S.G."/>
            <person name="Andersson B."/>
        </authorList>
    </citation>
    <scope>NUCLEOTIDE SEQUENCE [LARGE SCALE GENOMIC DNA]</scope>
    <source>
        <strain evidence="2 3">P15</strain>
    </source>
</reference>
<protein>
    <submittedName>
        <fullName evidence="2">Protein 21.1</fullName>
    </submittedName>
</protein>
<dbReference type="EMBL" id="ACVC01000199">
    <property type="protein sequence ID" value="EFO61933.1"/>
    <property type="molecule type" value="Genomic_DNA"/>
</dbReference>
<dbReference type="PANTHER" id="PTHR24120">
    <property type="entry name" value="GH07239P"/>
    <property type="match status" value="1"/>
</dbReference>
<dbReference type="VEuPathDB" id="GiardiaDB:GLP15_494"/>
<dbReference type="Pfam" id="PF12796">
    <property type="entry name" value="Ank_2"/>
    <property type="match status" value="2"/>
</dbReference>
<name>E1F6I8_GIAIA</name>
<dbReference type="Proteomes" id="UP000008974">
    <property type="component" value="Unassembled WGS sequence"/>
</dbReference>
<dbReference type="SUPFAM" id="SSF48403">
    <property type="entry name" value="Ankyrin repeat"/>
    <property type="match status" value="2"/>
</dbReference>
<accession>E1F6I8</accession>
<dbReference type="PROSITE" id="PS50088">
    <property type="entry name" value="ANK_REPEAT"/>
    <property type="match status" value="1"/>
</dbReference>
<comment type="caution">
    <text evidence="2">The sequence shown here is derived from an EMBL/GenBank/DDBJ whole genome shotgun (WGS) entry which is preliminary data.</text>
</comment>
<evidence type="ECO:0000313" key="2">
    <source>
        <dbReference type="EMBL" id="EFO61933.1"/>
    </source>
</evidence>
<dbReference type="STRING" id="658858.E1F6I8"/>
<evidence type="ECO:0000256" key="1">
    <source>
        <dbReference type="PROSITE-ProRule" id="PRU00023"/>
    </source>
</evidence>
<dbReference type="AlphaFoldDB" id="E1F6I8"/>